<organism evidence="2 3">
    <name type="scientific">Acacia crassicarpa</name>
    <name type="common">northern wattle</name>
    <dbReference type="NCBI Taxonomy" id="499986"/>
    <lineage>
        <taxon>Eukaryota</taxon>
        <taxon>Viridiplantae</taxon>
        <taxon>Streptophyta</taxon>
        <taxon>Embryophyta</taxon>
        <taxon>Tracheophyta</taxon>
        <taxon>Spermatophyta</taxon>
        <taxon>Magnoliopsida</taxon>
        <taxon>eudicotyledons</taxon>
        <taxon>Gunneridae</taxon>
        <taxon>Pentapetalae</taxon>
        <taxon>rosids</taxon>
        <taxon>fabids</taxon>
        <taxon>Fabales</taxon>
        <taxon>Fabaceae</taxon>
        <taxon>Caesalpinioideae</taxon>
        <taxon>mimosoid clade</taxon>
        <taxon>Acacieae</taxon>
        <taxon>Acacia</taxon>
    </lineage>
</organism>
<feature type="chain" id="PRO_5042250966" evidence="1">
    <location>
        <begin position="31"/>
        <end position="72"/>
    </location>
</feature>
<reference evidence="2" key="1">
    <citation type="submission" date="2023-10" db="EMBL/GenBank/DDBJ databases">
        <title>Chromosome-level genome of the transformable northern wattle, Acacia crassicarpa.</title>
        <authorList>
            <person name="Massaro I."/>
            <person name="Sinha N.R."/>
            <person name="Poethig S."/>
            <person name="Leichty A.R."/>
        </authorList>
    </citation>
    <scope>NUCLEOTIDE SEQUENCE</scope>
    <source>
        <strain evidence="2">Acra3RX</strain>
        <tissue evidence="2">Leaf</tissue>
    </source>
</reference>
<evidence type="ECO:0000313" key="3">
    <source>
        <dbReference type="Proteomes" id="UP001293593"/>
    </source>
</evidence>
<dbReference type="AlphaFoldDB" id="A0AAE1JF60"/>
<dbReference type="EMBL" id="JAWXYG010000007">
    <property type="protein sequence ID" value="KAK4267373.1"/>
    <property type="molecule type" value="Genomic_DNA"/>
</dbReference>
<proteinExistence type="predicted"/>
<name>A0AAE1JF60_9FABA</name>
<dbReference type="PANTHER" id="PTHR36328:SF7">
    <property type="entry name" value="TRANSMEMBRANE PROTEIN"/>
    <property type="match status" value="1"/>
</dbReference>
<accession>A0AAE1JF60</accession>
<dbReference type="Proteomes" id="UP001293593">
    <property type="component" value="Unassembled WGS sequence"/>
</dbReference>
<keyword evidence="3" id="KW-1185">Reference proteome</keyword>
<protein>
    <submittedName>
        <fullName evidence="2">Uncharacterized protein</fullName>
    </submittedName>
</protein>
<feature type="signal peptide" evidence="1">
    <location>
        <begin position="1"/>
        <end position="30"/>
    </location>
</feature>
<evidence type="ECO:0000313" key="2">
    <source>
        <dbReference type="EMBL" id="KAK4267373.1"/>
    </source>
</evidence>
<dbReference type="PANTHER" id="PTHR36328">
    <property type="entry name" value="TRANSMEMBRANE PROTEIN"/>
    <property type="match status" value="1"/>
</dbReference>
<evidence type="ECO:0000256" key="1">
    <source>
        <dbReference type="SAM" id="SignalP"/>
    </source>
</evidence>
<sequence length="72" mass="7233">MGSNSWRCSSVTVFIFAMVLVLAPTLPCEAQTPVPPGTNPGGPLCPACVCCAPPPPGSTCCKCCVSPPPPST</sequence>
<gene>
    <name evidence="2" type="ORF">QN277_024160</name>
</gene>
<comment type="caution">
    <text evidence="2">The sequence shown here is derived from an EMBL/GenBank/DDBJ whole genome shotgun (WGS) entry which is preliminary data.</text>
</comment>
<keyword evidence="1" id="KW-0732">Signal</keyword>